<dbReference type="SUPFAM" id="SSF88874">
    <property type="entry name" value="Receptor-binding domain of short tail fibre protein gp12"/>
    <property type="match status" value="1"/>
</dbReference>
<protein>
    <recommendedName>
        <fullName evidence="5">Tail fiber protein</fullName>
    </recommendedName>
</protein>
<evidence type="ECO:0000313" key="1">
    <source>
        <dbReference type="EMBL" id="GJM51397.1"/>
    </source>
</evidence>
<sequence length="282" mass="30790">MNKINFNQTGGFPLDTDILQFMQTAYDMFNSLGELAGNLAIVKGCELTGNTVANGVVYIAGELLPFRGGTISEKIVVREEKRSLPFEDGETKEVETIRYATFGNGATTYNWADFKRINPLRELQKAVVPVGMIAMWSGQVSQIPQGWALCNGQNGTPDLRNRFVMGYNNEQTPTKSTGGANSFKLTKAQLPTEKLTGTTSSAGGHSHNYQDIYWSEFGGAIRLPNNAGSGDTDHDNMGHQISRTTDLAGAHTHTFQTENLGNGADIDNRPAYMVLAYIMFMG</sequence>
<dbReference type="RefSeq" id="WP_264846293.1">
    <property type="nucleotide sequence ID" value="NZ_BPMA01000019.1"/>
</dbReference>
<evidence type="ECO:0000313" key="4">
    <source>
        <dbReference type="Proteomes" id="UP001208692"/>
    </source>
</evidence>
<proteinExistence type="predicted"/>
<name>A0AAV5B155_9FLAO</name>
<evidence type="ECO:0000313" key="2">
    <source>
        <dbReference type="EMBL" id="GJM54205.1"/>
    </source>
</evidence>
<dbReference type="CDD" id="cd22641">
    <property type="entry name" value="C24-like"/>
    <property type="match status" value="1"/>
</dbReference>
<dbReference type="AlphaFoldDB" id="A0AAV5B155"/>
<keyword evidence="4" id="KW-1185">Reference proteome</keyword>
<evidence type="ECO:0000313" key="3">
    <source>
        <dbReference type="Proteomes" id="UP001207736"/>
    </source>
</evidence>
<dbReference type="Gene3D" id="3.90.1340.10">
    <property type="entry name" value="Phage tail collar domain"/>
    <property type="match status" value="1"/>
</dbReference>
<reference evidence="1 4" key="1">
    <citation type="submission" date="2021-11" db="EMBL/GenBank/DDBJ databases">
        <title>Draft genome sequence of Capnocytophaga sp. strain KC07075 isolated from cat oral cavity.</title>
        <authorList>
            <person name="Suzuki M."/>
            <person name="Imaoka K."/>
            <person name="Kimura M."/>
            <person name="Morikawa S."/>
            <person name="Maeda K."/>
        </authorList>
    </citation>
    <scope>NUCLEOTIDE SEQUENCE</scope>
    <source>
        <strain evidence="1">KC07075</strain>
        <strain evidence="2 4">KC07079</strain>
    </source>
</reference>
<dbReference type="EMBL" id="BQKA01000053">
    <property type="protein sequence ID" value="GJM51397.1"/>
    <property type="molecule type" value="Genomic_DNA"/>
</dbReference>
<dbReference type="InterPro" id="IPR037053">
    <property type="entry name" value="Phage_tail_collar_dom_sf"/>
</dbReference>
<dbReference type="Proteomes" id="UP001207736">
    <property type="component" value="Unassembled WGS sequence"/>
</dbReference>
<dbReference type="Proteomes" id="UP001208692">
    <property type="component" value="Unassembled WGS sequence"/>
</dbReference>
<organism evidence="1 3">
    <name type="scientific">Capnocytophaga catalasegens</name>
    <dbReference type="NCBI Taxonomy" id="1004260"/>
    <lineage>
        <taxon>Bacteria</taxon>
        <taxon>Pseudomonadati</taxon>
        <taxon>Bacteroidota</taxon>
        <taxon>Flavobacteriia</taxon>
        <taxon>Flavobacteriales</taxon>
        <taxon>Flavobacteriaceae</taxon>
        <taxon>Capnocytophaga</taxon>
    </lineage>
</organism>
<accession>A0AAV5B155</accession>
<evidence type="ECO:0008006" key="5">
    <source>
        <dbReference type="Google" id="ProtNLM"/>
    </source>
</evidence>
<dbReference type="EMBL" id="BQKB01000071">
    <property type="protein sequence ID" value="GJM54205.1"/>
    <property type="molecule type" value="Genomic_DNA"/>
</dbReference>
<comment type="caution">
    <text evidence="1">The sequence shown here is derived from an EMBL/GenBank/DDBJ whole genome shotgun (WGS) entry which is preliminary data.</text>
</comment>
<gene>
    <name evidence="1" type="ORF">RCZ15_23700</name>
    <name evidence="2" type="ORF">RCZ16_25210</name>
</gene>